<dbReference type="GO" id="GO:0016829">
    <property type="term" value="F:lyase activity"/>
    <property type="evidence" value="ECO:0007669"/>
    <property type="project" value="UniProtKB-UniRule"/>
</dbReference>
<comment type="function">
    <text evidence="5">Displays glyoxalase activity, catalyzing the conversion of glyoxal to glycolate.</text>
</comment>
<dbReference type="Gene3D" id="3.40.50.880">
    <property type="match status" value="1"/>
</dbReference>
<dbReference type="InterPro" id="IPR026041">
    <property type="entry name" value="ElbB"/>
</dbReference>
<protein>
    <recommendedName>
        <fullName evidence="5">Glyoxalase</fullName>
    </recommendedName>
</protein>
<dbReference type="InterPro" id="IPR029062">
    <property type="entry name" value="Class_I_gatase-like"/>
</dbReference>
<accession>A0A0T9MFB3</accession>
<comment type="subunit">
    <text evidence="2">Homodimer.</text>
</comment>
<dbReference type="RefSeq" id="WP_005188393.1">
    <property type="nucleotide sequence ID" value="NZ_CABHXJ010000044.1"/>
</dbReference>
<dbReference type="STRING" id="631.CH53_2272"/>
<dbReference type="NCBIfam" id="NF008747">
    <property type="entry name" value="PRK11780.1"/>
    <property type="match status" value="1"/>
</dbReference>
<evidence type="ECO:0000256" key="2">
    <source>
        <dbReference type="ARBA" id="ARBA00011738"/>
    </source>
</evidence>
<dbReference type="GO" id="GO:0016740">
    <property type="term" value="F:transferase activity"/>
    <property type="evidence" value="ECO:0007669"/>
    <property type="project" value="UniProtKB-KW"/>
</dbReference>
<dbReference type="GeneID" id="58045625"/>
<proteinExistence type="inferred from homology"/>
<name>A0A0T9MFB3_YERIN</name>
<dbReference type="PANTHER" id="PTHR10224:SF12">
    <property type="entry name" value="GLYOXALASE ELBB"/>
    <property type="match status" value="1"/>
</dbReference>
<dbReference type="EMBL" id="CP046294">
    <property type="protein sequence ID" value="QGR69818.1"/>
    <property type="molecule type" value="Genomic_DNA"/>
</dbReference>
<dbReference type="EMBL" id="CPZJ01000011">
    <property type="protein sequence ID" value="CNG04959.1"/>
    <property type="molecule type" value="Genomic_DNA"/>
</dbReference>
<evidence type="ECO:0000313" key="9">
    <source>
        <dbReference type="Proteomes" id="UP000424966"/>
    </source>
</evidence>
<comment type="similarity">
    <text evidence="1 5">Belongs to the peptidase C56 family.</text>
</comment>
<evidence type="ECO:0000256" key="4">
    <source>
        <dbReference type="ARBA" id="ARBA00051386"/>
    </source>
</evidence>
<organism evidence="6 8">
    <name type="scientific">Yersinia intermedia</name>
    <dbReference type="NCBI Taxonomy" id="631"/>
    <lineage>
        <taxon>Bacteria</taxon>
        <taxon>Pseudomonadati</taxon>
        <taxon>Pseudomonadota</taxon>
        <taxon>Gammaproteobacteria</taxon>
        <taxon>Enterobacterales</taxon>
        <taxon>Yersiniaceae</taxon>
        <taxon>Yersinia</taxon>
    </lineage>
</organism>
<dbReference type="AlphaFoldDB" id="A0A0T9MFB3"/>
<reference evidence="6 8" key="1">
    <citation type="submission" date="2015-03" db="EMBL/GenBank/DDBJ databases">
        <authorList>
            <person name="Murphy D."/>
        </authorList>
    </citation>
    <scope>NUCLEOTIDE SEQUENCE [LARGE SCALE GENOMIC DNA]</scope>
    <source>
        <strain evidence="6 8">BR165/97</strain>
    </source>
</reference>
<evidence type="ECO:0000256" key="3">
    <source>
        <dbReference type="ARBA" id="ARBA00023239"/>
    </source>
</evidence>
<gene>
    <name evidence="6" type="primary">elb2</name>
    <name evidence="7" type="synonym">elbB</name>
    <name evidence="6" type="ORF">ERS008530_02813</name>
    <name evidence="7" type="ORF">FOC37_05145</name>
</gene>
<keyword evidence="3 5" id="KW-0456">Lyase</keyword>
<reference evidence="7 9" key="2">
    <citation type="submission" date="2019-11" db="EMBL/GenBank/DDBJ databases">
        <title>FDA dAtabase for Regulatory Grade micrObial Sequences (FDA-ARGOS): Supporting development and validation of Infectious Disease Dx tests.</title>
        <authorList>
            <person name="Patel R."/>
            <person name="Rucinski S."/>
            <person name="Tallon L."/>
            <person name="Sadzewicz L."/>
            <person name="Vavikolanu K."/>
            <person name="Mehta A."/>
            <person name="Aluvathingal J."/>
            <person name="Nadendla S."/>
            <person name="Nandy P."/>
            <person name="Geyer C."/>
            <person name="Yan Y."/>
            <person name="Sichtig H."/>
        </authorList>
    </citation>
    <scope>NUCLEOTIDE SEQUENCE [LARGE SCALE GENOMIC DNA]</scope>
    <source>
        <strain evidence="7 9">FDAARGOS_729</strain>
    </source>
</reference>
<comment type="catalytic activity">
    <reaction evidence="4 5">
        <text>glyoxal + H2O = glycolate + H(+)</text>
        <dbReference type="Rhea" id="RHEA:51672"/>
        <dbReference type="ChEBI" id="CHEBI:15377"/>
        <dbReference type="ChEBI" id="CHEBI:15378"/>
        <dbReference type="ChEBI" id="CHEBI:29805"/>
        <dbReference type="ChEBI" id="CHEBI:34779"/>
    </reaction>
</comment>
<dbReference type="CDD" id="cd03133">
    <property type="entry name" value="GATase1_ES1"/>
    <property type="match status" value="1"/>
</dbReference>
<dbReference type="SUPFAM" id="SSF52317">
    <property type="entry name" value="Class I glutamine amidotransferase-like"/>
    <property type="match status" value="1"/>
</dbReference>
<evidence type="ECO:0000313" key="8">
    <source>
        <dbReference type="Proteomes" id="UP000038750"/>
    </source>
</evidence>
<dbReference type="OrthoDB" id="5605062at2"/>
<dbReference type="Proteomes" id="UP000038750">
    <property type="component" value="Unassembled WGS sequence"/>
</dbReference>
<sequence length="217" mass="22958">MKTVGVVLSGCGVFDGAEIHESVLTILALDRAGASVVFFAPDKPQLHVINHVTGEEMAEKRNVLVESARIARGQIKPLSLANSEQLDALIVPGGFGAAKNLCDFATQGSECVIDPDLYKLIQSMHKSGKPIGFMCIAPVMLPKLLGKPIRLTIGNDPDTIDAIEVMGGEHVICPTDDVVVDAENKVVTTPAYMLAASISEAAKGIDKLVAKVLDLTE</sequence>
<dbReference type="FunFam" id="3.40.50.880:FF:000032">
    <property type="entry name" value="Glyoxalase"/>
    <property type="match status" value="1"/>
</dbReference>
<keyword evidence="9" id="KW-1185">Reference proteome</keyword>
<dbReference type="PANTHER" id="PTHR10224">
    <property type="entry name" value="ES1 PROTEIN HOMOLOG, MITOCHONDRIAL"/>
    <property type="match status" value="1"/>
</dbReference>
<evidence type="ECO:0000256" key="5">
    <source>
        <dbReference type="PIRNR" id="PIRNR006320"/>
    </source>
</evidence>
<evidence type="ECO:0000313" key="6">
    <source>
        <dbReference type="EMBL" id="CNG04959.1"/>
    </source>
</evidence>
<evidence type="ECO:0000256" key="1">
    <source>
        <dbReference type="ARBA" id="ARBA00008542"/>
    </source>
</evidence>
<evidence type="ECO:0000313" key="7">
    <source>
        <dbReference type="EMBL" id="QGR69818.1"/>
    </source>
</evidence>
<dbReference type="Proteomes" id="UP000424966">
    <property type="component" value="Chromosome"/>
</dbReference>
<dbReference type="PIRSF" id="PIRSF006320">
    <property type="entry name" value="Elb2"/>
    <property type="match status" value="1"/>
</dbReference>
<keyword evidence="6" id="KW-0808">Transferase</keyword>
<dbReference type="eggNOG" id="COG3155">
    <property type="taxonomic scope" value="Bacteria"/>
</dbReference>